<evidence type="ECO:0000313" key="3">
    <source>
        <dbReference type="EMBL" id="OCT83488.1"/>
    </source>
</evidence>
<dbReference type="InterPro" id="IPR057810">
    <property type="entry name" value="RBD_ZCCHC3_1st"/>
</dbReference>
<dbReference type="PANTHER" id="PTHR22639">
    <property type="entry name" value="GAG-RELATED PROTEIN"/>
    <property type="match status" value="1"/>
</dbReference>
<feature type="compositionally biased region" description="Polar residues" evidence="1">
    <location>
        <begin position="272"/>
        <end position="282"/>
    </location>
</feature>
<reference evidence="4" key="1">
    <citation type="journal article" date="2016" name="Nature">
        <title>Genome evolution in the allotetraploid frog Xenopus laevis.</title>
        <authorList>
            <person name="Session A.M."/>
            <person name="Uno Y."/>
            <person name="Kwon T."/>
            <person name="Chapman J.A."/>
            <person name="Toyoda A."/>
            <person name="Takahashi S."/>
            <person name="Fukui A."/>
            <person name="Hikosaka A."/>
            <person name="Suzuki A."/>
            <person name="Kondo M."/>
            <person name="van Heeringen S.J."/>
            <person name="Quigley I."/>
            <person name="Heinz S."/>
            <person name="Ogino H."/>
            <person name="Ochi H."/>
            <person name="Hellsten U."/>
            <person name="Lyons J.B."/>
            <person name="Simakov O."/>
            <person name="Putnam N."/>
            <person name="Stites J."/>
            <person name="Kuroki Y."/>
            <person name="Tanaka T."/>
            <person name="Michiue T."/>
            <person name="Watanabe M."/>
            <person name="Bogdanovic O."/>
            <person name="Lister R."/>
            <person name="Georgiou G."/>
            <person name="Paranjpe S.S."/>
            <person name="van Kruijsbergen I."/>
            <person name="Shu S."/>
            <person name="Carlson J."/>
            <person name="Kinoshita T."/>
            <person name="Ohta Y."/>
            <person name="Mawaribuchi S."/>
            <person name="Jenkins J."/>
            <person name="Grimwood J."/>
            <person name="Schmutz J."/>
            <person name="Mitros T."/>
            <person name="Mozaffari S.V."/>
            <person name="Suzuki Y."/>
            <person name="Haramoto Y."/>
            <person name="Yamamoto T.S."/>
            <person name="Takagi C."/>
            <person name="Heald R."/>
            <person name="Miller K."/>
            <person name="Haudenschild C."/>
            <person name="Kitzman J."/>
            <person name="Nakayama T."/>
            <person name="Izutsu Y."/>
            <person name="Robert J."/>
            <person name="Fortriede J."/>
            <person name="Burns K."/>
            <person name="Lotay V."/>
            <person name="Karimi K."/>
            <person name="Yasuoka Y."/>
            <person name="Dichmann D.S."/>
            <person name="Flajnik M.F."/>
            <person name="Houston D.W."/>
            <person name="Shendure J."/>
            <person name="DuPasquier L."/>
            <person name="Vize P.D."/>
            <person name="Zorn A.M."/>
            <person name="Ito M."/>
            <person name="Marcotte E.M."/>
            <person name="Wallingford J.B."/>
            <person name="Ito Y."/>
            <person name="Asashima M."/>
            <person name="Ueno N."/>
            <person name="Matsuda Y."/>
            <person name="Veenstra G.J."/>
            <person name="Fujiyama A."/>
            <person name="Harland R.M."/>
            <person name="Taira M."/>
            <person name="Rokhsar D.S."/>
        </authorList>
    </citation>
    <scope>NUCLEOTIDE SEQUENCE [LARGE SCALE GENOMIC DNA]</scope>
    <source>
        <strain evidence="4">J</strain>
    </source>
</reference>
<dbReference type="InterPro" id="IPR042509">
    <property type="entry name" value="ZCCHC3"/>
</dbReference>
<name>A0A974D1Q7_XENLA</name>
<dbReference type="PANTHER" id="PTHR22639:SF4">
    <property type="entry name" value="ZINC FINGER CCHC DOMAIN-CONTAINING PROTEIN 3"/>
    <property type="match status" value="1"/>
</dbReference>
<dbReference type="GO" id="GO:0002218">
    <property type="term" value="P:activation of innate immune response"/>
    <property type="evidence" value="ECO:0007669"/>
    <property type="project" value="InterPro"/>
</dbReference>
<protein>
    <recommendedName>
        <fullName evidence="2">Zinc finger CCHC domain-containing protein</fullName>
    </recommendedName>
</protein>
<sequence>MTSTSPRPGGSVEPASVLQALAFGPSLEESLHCSSDSNKFGSVGEGVGRPAQVELSGGHYVAVEVEAGEMEAQAPAKQTAEKKTAGGRKSEPSETRRSGRNTQRQKKVSELTPGAAEEETLTLRSGAVTTKSPLPKSRKHQRSASLGASPSSVTVRAEAKLDAKGTCHGEPQGGGVSAHELQLPSSPVNISSGSQISQTGGDEYVVPETPLEDCAAGKSPAGKGEAILSQTVRSGAAAAEVSQAGESNAEDPAGNETPEPNSQLNPLPAQLTAATRGNQGSSAVAAGNVMPDTDNEAEDSEGEQKSQVSSDLSATYEPTSQRRMGAPTDVNPQLPSHKDIAPILQQLSEAYKQKGRKEAEIVAQQKLIRAAYKRNKGRLELDLITLKGELFETEVSIEKLLIKEVTEQEKKKQQMEEFNIIQEDFPPLSPVAQPTKSPQAQVSQEDPVAPIEVSSNHSAASGMSGVVHLDAVGMNDGAADAVFVGANAGTSGNFWQRRRFFRRQNCVKLVWEGKKEEAPSRTYIIKTLLARSANFKARDMEACIVQSPTEWNVTCKIPQGLDAFWRLFDTLKNQPGWKNVDSIPVSRPETKTVTIIVKNEGVPVNDVALWLQRQCTLLSPLARIYEDDVKFKIDDNIPQHLLTTFFIGKEKCVRLLWEDRPHKKVFKIIMCNLCGNIGHAHRLCPKAWHNNNTQREDVMEQEESATD</sequence>
<dbReference type="AlphaFoldDB" id="A0A974D1Q7"/>
<accession>A0A974D1Q7</accession>
<evidence type="ECO:0000259" key="2">
    <source>
        <dbReference type="Pfam" id="PF23057"/>
    </source>
</evidence>
<dbReference type="GO" id="GO:0003690">
    <property type="term" value="F:double-stranded DNA binding"/>
    <property type="evidence" value="ECO:0007669"/>
    <property type="project" value="InterPro"/>
</dbReference>
<organism evidence="3 4">
    <name type="scientific">Xenopus laevis</name>
    <name type="common">African clawed frog</name>
    <dbReference type="NCBI Taxonomy" id="8355"/>
    <lineage>
        <taxon>Eukaryota</taxon>
        <taxon>Metazoa</taxon>
        <taxon>Chordata</taxon>
        <taxon>Craniata</taxon>
        <taxon>Vertebrata</taxon>
        <taxon>Euteleostomi</taxon>
        <taxon>Amphibia</taxon>
        <taxon>Batrachia</taxon>
        <taxon>Anura</taxon>
        <taxon>Pipoidea</taxon>
        <taxon>Pipidae</taxon>
        <taxon>Xenopodinae</taxon>
        <taxon>Xenopus</taxon>
        <taxon>Xenopus</taxon>
    </lineage>
</organism>
<dbReference type="EMBL" id="CM004473">
    <property type="protein sequence ID" value="OCT83488.1"/>
    <property type="molecule type" value="Genomic_DNA"/>
</dbReference>
<dbReference type="Pfam" id="PF23057">
    <property type="entry name" value="RBD_ZCCHC3_1st"/>
    <property type="match status" value="1"/>
</dbReference>
<feature type="compositionally biased region" description="Polar residues" evidence="1">
    <location>
        <begin position="143"/>
        <end position="154"/>
    </location>
</feature>
<feature type="compositionally biased region" description="Polar residues" evidence="1">
    <location>
        <begin position="305"/>
        <end position="322"/>
    </location>
</feature>
<dbReference type="Proteomes" id="UP000694892">
    <property type="component" value="Chromosome 4S"/>
</dbReference>
<feature type="compositionally biased region" description="Low complexity" evidence="1">
    <location>
        <begin position="190"/>
        <end position="201"/>
    </location>
</feature>
<feature type="region of interest" description="Disordered" evidence="1">
    <location>
        <begin position="29"/>
        <end position="52"/>
    </location>
</feature>
<evidence type="ECO:0000313" key="4">
    <source>
        <dbReference type="Proteomes" id="UP000694892"/>
    </source>
</evidence>
<proteinExistence type="predicted"/>
<feature type="domain" description="Zinc finger CCHC" evidence="2">
    <location>
        <begin position="505"/>
        <end position="580"/>
    </location>
</feature>
<dbReference type="GO" id="GO:0003723">
    <property type="term" value="F:RNA binding"/>
    <property type="evidence" value="ECO:0007669"/>
    <property type="project" value="InterPro"/>
</dbReference>
<evidence type="ECO:0000256" key="1">
    <source>
        <dbReference type="SAM" id="MobiDB-lite"/>
    </source>
</evidence>
<feature type="compositionally biased region" description="Basic and acidic residues" evidence="1">
    <location>
        <begin position="157"/>
        <end position="167"/>
    </location>
</feature>
<feature type="region of interest" description="Disordered" evidence="1">
    <location>
        <begin position="66"/>
        <end position="337"/>
    </location>
</feature>
<feature type="compositionally biased region" description="Basic and acidic residues" evidence="1">
    <location>
        <begin position="79"/>
        <end position="97"/>
    </location>
</feature>
<gene>
    <name evidence="3" type="ORF">XELAEV_18026030mg</name>
</gene>